<proteinExistence type="predicted"/>
<reference evidence="1 2" key="1">
    <citation type="submission" date="2015-07" db="EMBL/GenBank/DDBJ databases">
        <authorList>
            <person name="Noorani M."/>
        </authorList>
    </citation>
    <scope>NUCLEOTIDE SEQUENCE [LARGE SCALE GENOMIC DNA]</scope>
    <source>
        <strain evidence="1">BBA 69670</strain>
    </source>
</reference>
<accession>A0A0K6FSZ6</accession>
<dbReference type="EMBL" id="CYGV01000702">
    <property type="protein sequence ID" value="CUA69222.1"/>
    <property type="molecule type" value="Genomic_DNA"/>
</dbReference>
<evidence type="ECO:0000313" key="2">
    <source>
        <dbReference type="Proteomes" id="UP000044841"/>
    </source>
</evidence>
<keyword evidence="2" id="KW-1185">Reference proteome</keyword>
<gene>
    <name evidence="1" type="ORF">RSOLAG22IIIB_08347</name>
</gene>
<protein>
    <submittedName>
        <fullName evidence="1">Uncharacterized protein</fullName>
    </submittedName>
</protein>
<evidence type="ECO:0000313" key="1">
    <source>
        <dbReference type="EMBL" id="CUA69222.1"/>
    </source>
</evidence>
<dbReference type="AlphaFoldDB" id="A0A0K6FSZ6"/>
<name>A0A0K6FSZ6_9AGAM</name>
<dbReference type="Proteomes" id="UP000044841">
    <property type="component" value="Unassembled WGS sequence"/>
</dbReference>
<sequence>MLSRLSKRTFYAASPILWAVMPVAHPLLDLVPVTEEVEGQEDPMSRWSIYSDFVRQIDVGPMIFTRYQAGVLLKAAVSTTPLFRNLECILLDPTSQRWDDPYILKTLGYYECMEGGTSIQGNGRHFSFAHSGFFAIMALCPTVHTFFYGYTLPRNLLDFECLLVRAPHLSAFGICGDMSENREDFDVGIPCIRASSDSSSSILGSSVDYGGSGEVSFLLDPFDDKAARGLLFTLGCCDELDRFSLISSPSYPHAYSQIRSLTISGSIMFEFDHGLLGSYLPGLETFTVRNGPKHIISSNETLPSMLFDRPFSFPALENLRFEDVGVGFVAEVCKVGCITSKLKTFLMVDGLGLHQWFFANGQTDLERVLDILRDQAPNLASVTLTFTEFRLRMDSSRQVRETATLREPLDMNLA</sequence>
<organism evidence="1 2">
    <name type="scientific">Rhizoctonia solani</name>
    <dbReference type="NCBI Taxonomy" id="456999"/>
    <lineage>
        <taxon>Eukaryota</taxon>
        <taxon>Fungi</taxon>
        <taxon>Dikarya</taxon>
        <taxon>Basidiomycota</taxon>
        <taxon>Agaricomycotina</taxon>
        <taxon>Agaricomycetes</taxon>
        <taxon>Cantharellales</taxon>
        <taxon>Ceratobasidiaceae</taxon>
        <taxon>Rhizoctonia</taxon>
    </lineage>
</organism>